<name>A0A9W6B7C3_9FLAO</name>
<reference evidence="2" key="1">
    <citation type="submission" date="2022-07" db="EMBL/GenBank/DDBJ databases">
        <title>Taxonomy of Novel Oxalotrophic and Methylotrophic Bacteria.</title>
        <authorList>
            <person name="Sahin N."/>
            <person name="Tani A."/>
        </authorList>
    </citation>
    <scope>NUCLEOTIDE SEQUENCE</scope>
    <source>
        <strain evidence="2">AM327</strain>
    </source>
</reference>
<comment type="caution">
    <text evidence="2">The sequence shown here is derived from an EMBL/GenBank/DDBJ whole genome shotgun (WGS) entry which is preliminary data.</text>
</comment>
<gene>
    <name evidence="2" type="ORF">NBRC110019_31550</name>
</gene>
<accession>A0A9W6B7C3</accession>
<evidence type="ECO:0000256" key="1">
    <source>
        <dbReference type="SAM" id="SignalP"/>
    </source>
</evidence>
<sequence length="535" mass="58286">MMKKLHCILIVAFATMFSACDKSPGELIDSVDDYVSLNNSFSIIDQTLMIEVVDAADGVTIPDNITVSVSGEDSEYVFESGGTRDYQTIDGKLYLAVNPSYNAVEGDDIEFNVLIEAPGYLSVNAEVYISENEPEQLLTVPMINLSATPSGVANTTATFGLTGNGLAGDQQVTVAPGTDKETGAIVTLPDGLQFYDASGNMISGSSVEVSLTHFDANEEEAGITFPGGFMPNKVMNENGVEEEVFFSTAGFASIDMSVAGSDVKSFSNPVSVSMTITDDTYNVVDDVMITAGDVIPIWSYEVATGTWQYEQDATVVEENGELTVNFDITHLSWYNIDYKGARCSYYVNGGVSVIGDGNYSKYAYCELVYASTGQLVSYYAAKSYTLYNGQNIKFYNAPYAYCKFRVYSGTSRYSKGTLVAESASFRPCSDAVSITMPSGYFPVPVTLKGTASCANGSIERPSFHVYYKLPSSTYYSYLGYVYKGEIATTRLDVGQTYDFVTYYNNKVYYETITIAQLNNVVDFPLDNATCNQLFN</sequence>
<dbReference type="Proteomes" id="UP001143545">
    <property type="component" value="Unassembled WGS sequence"/>
</dbReference>
<protein>
    <recommendedName>
        <fullName evidence="4">Calx-beta domain-containing protein</fullName>
    </recommendedName>
</protein>
<evidence type="ECO:0000313" key="2">
    <source>
        <dbReference type="EMBL" id="GLB54114.1"/>
    </source>
</evidence>
<dbReference type="RefSeq" id="WP_281756492.1">
    <property type="nucleotide sequence ID" value="NZ_BRVP01000035.1"/>
</dbReference>
<proteinExistence type="predicted"/>
<dbReference type="AlphaFoldDB" id="A0A9W6B7C3"/>
<feature type="signal peptide" evidence="1">
    <location>
        <begin position="1"/>
        <end position="19"/>
    </location>
</feature>
<organism evidence="2 3">
    <name type="scientific">Neptunitalea chrysea</name>
    <dbReference type="NCBI Taxonomy" id="1647581"/>
    <lineage>
        <taxon>Bacteria</taxon>
        <taxon>Pseudomonadati</taxon>
        <taxon>Bacteroidota</taxon>
        <taxon>Flavobacteriia</taxon>
        <taxon>Flavobacteriales</taxon>
        <taxon>Flavobacteriaceae</taxon>
        <taxon>Neptunitalea</taxon>
    </lineage>
</organism>
<evidence type="ECO:0008006" key="4">
    <source>
        <dbReference type="Google" id="ProtNLM"/>
    </source>
</evidence>
<feature type="chain" id="PRO_5040889431" description="Calx-beta domain-containing protein" evidence="1">
    <location>
        <begin position="20"/>
        <end position="535"/>
    </location>
</feature>
<dbReference type="EMBL" id="BRVP01000035">
    <property type="protein sequence ID" value="GLB54114.1"/>
    <property type="molecule type" value="Genomic_DNA"/>
</dbReference>
<keyword evidence="1" id="KW-0732">Signal</keyword>
<dbReference type="PROSITE" id="PS51257">
    <property type="entry name" value="PROKAR_LIPOPROTEIN"/>
    <property type="match status" value="1"/>
</dbReference>
<evidence type="ECO:0000313" key="3">
    <source>
        <dbReference type="Proteomes" id="UP001143545"/>
    </source>
</evidence>
<keyword evidence="3" id="KW-1185">Reference proteome</keyword>